<reference evidence="10" key="1">
    <citation type="journal article" date="2014" name="Int. J. Syst. Evol. Microbiol.">
        <title>Complete genome sequence of Corynebacterium casei LMG S-19264T (=DSM 44701T), isolated from a smear-ripened cheese.</title>
        <authorList>
            <consortium name="US DOE Joint Genome Institute (JGI-PGF)"/>
            <person name="Walter F."/>
            <person name="Albersmeier A."/>
            <person name="Kalinowski J."/>
            <person name="Ruckert C."/>
        </authorList>
    </citation>
    <scope>NUCLEOTIDE SEQUENCE</scope>
    <source>
        <strain evidence="10">JCM 3276</strain>
    </source>
</reference>
<feature type="binding site" evidence="8">
    <location>
        <position position="39"/>
    </location>
    <ligand>
        <name>[4Fe-4S] cluster</name>
        <dbReference type="ChEBI" id="CHEBI:49883"/>
        <note>4Fe-4S-S-AdoMet</note>
    </ligand>
</feature>
<dbReference type="EC" id="4.3.99.3" evidence="8"/>
<evidence type="ECO:0000256" key="8">
    <source>
        <dbReference type="HAMAP-Rule" id="MF_00917"/>
    </source>
</evidence>
<evidence type="ECO:0000256" key="1">
    <source>
        <dbReference type="ARBA" id="ARBA00022485"/>
    </source>
</evidence>
<keyword evidence="2 8" id="KW-0949">S-adenosyl-L-methionine</keyword>
<comment type="catalytic activity">
    <reaction evidence="8">
        <text>6-carboxy-5,6,7,8-tetrahydropterin + H(+) = 7-carboxy-7-carbaguanine + NH4(+)</text>
        <dbReference type="Rhea" id="RHEA:27974"/>
        <dbReference type="ChEBI" id="CHEBI:15378"/>
        <dbReference type="ChEBI" id="CHEBI:28938"/>
        <dbReference type="ChEBI" id="CHEBI:61032"/>
        <dbReference type="ChEBI" id="CHEBI:61036"/>
        <dbReference type="EC" id="4.3.99.3"/>
    </reaction>
</comment>
<comment type="function">
    <text evidence="8">Catalyzes the complex heterocyclic radical-mediated conversion of 6-carboxy-5,6,7,8-tetrahydropterin (CPH4) to 7-carboxy-7-deazaguanine (CDG), a step common to the biosynthetic pathways of all 7-deazapurine-containing compounds.</text>
</comment>
<accession>A0A918GT25</accession>
<organism evidence="10 11">
    <name type="scientific">Actinokineospora fastidiosa</name>
    <dbReference type="NCBI Taxonomy" id="1816"/>
    <lineage>
        <taxon>Bacteria</taxon>
        <taxon>Bacillati</taxon>
        <taxon>Actinomycetota</taxon>
        <taxon>Actinomycetes</taxon>
        <taxon>Pseudonocardiales</taxon>
        <taxon>Pseudonocardiaceae</taxon>
        <taxon>Actinokineospora</taxon>
    </lineage>
</organism>
<feature type="binding site" evidence="8">
    <location>
        <position position="46"/>
    </location>
    <ligand>
        <name>[4Fe-4S] cluster</name>
        <dbReference type="ChEBI" id="CHEBI:49883"/>
        <note>4Fe-4S-S-AdoMet</note>
    </ligand>
</feature>
<name>A0A918GT25_9PSEU</name>
<dbReference type="InterPro" id="IPR007197">
    <property type="entry name" value="rSAM"/>
</dbReference>
<feature type="binding site" evidence="8">
    <location>
        <position position="48"/>
    </location>
    <ligand>
        <name>Mg(2+)</name>
        <dbReference type="ChEBI" id="CHEBI:18420"/>
    </ligand>
</feature>
<protein>
    <recommendedName>
        <fullName evidence="8">7-carboxy-7-deazaguanine synthase</fullName>
        <shortName evidence="8">CDG synthase</shortName>
        <ecNumber evidence="8">4.3.99.3</ecNumber>
    </recommendedName>
    <alternativeName>
        <fullName evidence="8">Queuosine biosynthesis protein QueE</fullName>
    </alternativeName>
</protein>
<dbReference type="GO" id="GO:0051539">
    <property type="term" value="F:4 iron, 4 sulfur cluster binding"/>
    <property type="evidence" value="ECO:0007669"/>
    <property type="project" value="UniProtKB-UniRule"/>
</dbReference>
<keyword evidence="4 8" id="KW-0460">Magnesium</keyword>
<dbReference type="PROSITE" id="PS51918">
    <property type="entry name" value="RADICAL_SAM"/>
    <property type="match status" value="1"/>
</dbReference>
<keyword evidence="1 8" id="KW-0004">4Fe-4S</keyword>
<dbReference type="PANTHER" id="PTHR42836">
    <property type="entry name" value="7-CARBOXY-7-DEAZAGUANINE SYNTHASE"/>
    <property type="match status" value="1"/>
</dbReference>
<dbReference type="SUPFAM" id="SSF102114">
    <property type="entry name" value="Radical SAM enzymes"/>
    <property type="match status" value="1"/>
</dbReference>
<dbReference type="PANTHER" id="PTHR42836:SF1">
    <property type="entry name" value="7-CARBOXY-7-DEAZAGUANINE SYNTHASE"/>
    <property type="match status" value="1"/>
</dbReference>
<sequence>MTVTLATDELFVAEKFGPTVQGEGPSIGRRAVFIRLMNCNLTCRNCDTPYTWDSARFDLDAEGTVASISDLLAWATVQPVDLVVITGGEPLMQQRRLIALVQGLADAGLQVEIETNGTIAPAADLLASVTRFNVSPKLSSFGAGMPSSKRIKGRVLGDFAASGRAVFKFVVSSTADLDEVTGLVADHDLAPVYVMPEGRTAEEITRRLAEIADPAIERGFHLTTRLHVLTWGDQRGR</sequence>
<keyword evidence="5 8" id="KW-0408">Iron</keyword>
<dbReference type="HAMAP" id="MF_00917">
    <property type="entry name" value="QueE"/>
    <property type="match status" value="1"/>
</dbReference>
<keyword evidence="6 8" id="KW-0411">Iron-sulfur</keyword>
<evidence type="ECO:0000256" key="5">
    <source>
        <dbReference type="ARBA" id="ARBA00023004"/>
    </source>
</evidence>
<feature type="binding site" evidence="8">
    <location>
        <begin position="20"/>
        <end position="22"/>
    </location>
    <ligand>
        <name>substrate</name>
    </ligand>
</feature>
<dbReference type="AlphaFoldDB" id="A0A918GT25"/>
<dbReference type="SFLD" id="SFLDS00029">
    <property type="entry name" value="Radical_SAM"/>
    <property type="match status" value="1"/>
</dbReference>
<dbReference type="InterPro" id="IPR024924">
    <property type="entry name" value="7-CO-7-deazaguanine_synth-like"/>
</dbReference>
<evidence type="ECO:0000259" key="9">
    <source>
        <dbReference type="PROSITE" id="PS51918"/>
    </source>
</evidence>
<feature type="binding site" evidence="8">
    <location>
        <position position="86"/>
    </location>
    <ligand>
        <name>substrate</name>
    </ligand>
</feature>
<dbReference type="RefSeq" id="WP_189214265.1">
    <property type="nucleotide sequence ID" value="NZ_BMRB01000011.1"/>
</dbReference>
<evidence type="ECO:0000256" key="7">
    <source>
        <dbReference type="ARBA" id="ARBA00023239"/>
    </source>
</evidence>
<feature type="binding site" evidence="8">
    <location>
        <position position="43"/>
    </location>
    <ligand>
        <name>[4Fe-4S] cluster</name>
        <dbReference type="ChEBI" id="CHEBI:49883"/>
        <note>4Fe-4S-S-AdoMet</note>
    </ligand>
</feature>
<comment type="pathway">
    <text evidence="8">Purine metabolism; 7-cyano-7-deazaguanine biosynthesis.</text>
</comment>
<evidence type="ECO:0000256" key="2">
    <source>
        <dbReference type="ARBA" id="ARBA00022691"/>
    </source>
</evidence>
<evidence type="ECO:0000313" key="11">
    <source>
        <dbReference type="Proteomes" id="UP000660680"/>
    </source>
</evidence>
<dbReference type="InterPro" id="IPR058240">
    <property type="entry name" value="rSAM_sf"/>
</dbReference>
<evidence type="ECO:0000256" key="3">
    <source>
        <dbReference type="ARBA" id="ARBA00022723"/>
    </source>
</evidence>
<dbReference type="EMBL" id="BMRB01000011">
    <property type="protein sequence ID" value="GGS59462.1"/>
    <property type="molecule type" value="Genomic_DNA"/>
</dbReference>
<keyword evidence="3 8" id="KW-0479">Metal-binding</keyword>
<gene>
    <name evidence="8" type="primary">queE</name>
    <name evidence="10" type="ORF">GCM10010171_63010</name>
</gene>
<comment type="caution">
    <text evidence="8">Lacks conserved residue(s) required for the propagation of feature annotation.</text>
</comment>
<evidence type="ECO:0000256" key="4">
    <source>
        <dbReference type="ARBA" id="ARBA00022842"/>
    </source>
</evidence>
<comment type="caution">
    <text evidence="10">The sequence shown here is derived from an EMBL/GenBank/DDBJ whole genome shotgun (WGS) entry which is preliminary data.</text>
</comment>
<dbReference type="Proteomes" id="UP000660680">
    <property type="component" value="Unassembled WGS sequence"/>
</dbReference>
<dbReference type="Pfam" id="PF04055">
    <property type="entry name" value="Radical_SAM"/>
    <property type="match status" value="1"/>
</dbReference>
<comment type="cofactor">
    <cofactor evidence="8">
        <name>S-adenosyl-L-methionine</name>
        <dbReference type="ChEBI" id="CHEBI:59789"/>
    </cofactor>
    <text evidence="8">Binds 1 S-adenosyl-L-methionine per subunit.</text>
</comment>
<dbReference type="Gene3D" id="3.20.20.70">
    <property type="entry name" value="Aldolase class I"/>
    <property type="match status" value="1"/>
</dbReference>
<comment type="cofactor">
    <cofactor evidence="8">
        <name>[4Fe-4S] cluster</name>
        <dbReference type="ChEBI" id="CHEBI:49883"/>
    </cofactor>
    <text evidence="8">Binds 1 [4Fe-4S] cluster. The cluster is coordinated with 3 cysteines and an exchangeable S-adenosyl-L-methionine.</text>
</comment>
<evidence type="ECO:0000256" key="6">
    <source>
        <dbReference type="ARBA" id="ARBA00023014"/>
    </source>
</evidence>
<feature type="domain" description="Radical SAM core" evidence="9">
    <location>
        <begin position="26"/>
        <end position="233"/>
    </location>
</feature>
<dbReference type="PIRSF" id="PIRSF000370">
    <property type="entry name" value="QueE"/>
    <property type="match status" value="1"/>
</dbReference>
<dbReference type="GO" id="GO:1904047">
    <property type="term" value="F:S-adenosyl-L-methionine binding"/>
    <property type="evidence" value="ECO:0007669"/>
    <property type="project" value="UniProtKB-UniRule"/>
</dbReference>
<evidence type="ECO:0000313" key="10">
    <source>
        <dbReference type="EMBL" id="GGS59462.1"/>
    </source>
</evidence>
<comment type="similarity">
    <text evidence="8">Belongs to the radical SAM superfamily. 7-carboxy-7-deazaguanine synthase family.</text>
</comment>
<proteinExistence type="inferred from homology"/>
<dbReference type="GO" id="GO:0008616">
    <property type="term" value="P:tRNA queuosine(34) biosynthetic process"/>
    <property type="evidence" value="ECO:0007669"/>
    <property type="project" value="UniProtKB-UniRule"/>
</dbReference>
<feature type="binding site" evidence="8">
    <location>
        <begin position="135"/>
        <end position="137"/>
    </location>
    <ligand>
        <name>S-adenosyl-L-methionine</name>
        <dbReference type="ChEBI" id="CHEBI:59789"/>
    </ligand>
</feature>
<keyword evidence="8" id="KW-0671">Queuosine biosynthesis</keyword>
<comment type="cofactor">
    <cofactor evidence="8">
        <name>Mg(2+)</name>
        <dbReference type="ChEBI" id="CHEBI:18420"/>
    </cofactor>
</comment>
<dbReference type="InterPro" id="IPR013785">
    <property type="entry name" value="Aldolase_TIM"/>
</dbReference>
<keyword evidence="7 8" id="KW-0456">Lyase</keyword>
<feature type="binding site" evidence="8">
    <location>
        <position position="88"/>
    </location>
    <ligand>
        <name>S-adenosyl-L-methionine</name>
        <dbReference type="ChEBI" id="CHEBI:59789"/>
    </ligand>
</feature>
<keyword evidence="11" id="KW-1185">Reference proteome</keyword>
<dbReference type="GO" id="GO:0000287">
    <property type="term" value="F:magnesium ion binding"/>
    <property type="evidence" value="ECO:0007669"/>
    <property type="project" value="UniProtKB-UniRule"/>
</dbReference>
<feature type="binding site" evidence="8">
    <location>
        <position position="35"/>
    </location>
    <ligand>
        <name>substrate</name>
    </ligand>
</feature>
<comment type="subunit">
    <text evidence="8">Homodimer.</text>
</comment>
<dbReference type="CDD" id="cd01335">
    <property type="entry name" value="Radical_SAM"/>
    <property type="match status" value="1"/>
</dbReference>
<reference evidence="10" key="2">
    <citation type="submission" date="2020-09" db="EMBL/GenBank/DDBJ databases">
        <authorList>
            <person name="Sun Q."/>
            <person name="Ohkuma M."/>
        </authorList>
    </citation>
    <scope>NUCLEOTIDE SEQUENCE</scope>
    <source>
        <strain evidence="10">JCM 3276</strain>
    </source>
</reference>
<dbReference type="GO" id="GO:0016840">
    <property type="term" value="F:carbon-nitrogen lyase activity"/>
    <property type="evidence" value="ECO:0007669"/>
    <property type="project" value="UniProtKB-UniRule"/>
</dbReference>